<dbReference type="RefSeq" id="WP_011752460.1">
    <property type="nucleotide sequence ID" value="NC_008698.1"/>
</dbReference>
<dbReference type="OrthoDB" id="26894at2157"/>
<dbReference type="NCBIfam" id="TIGR03879">
    <property type="entry name" value="near_KaiC_dom"/>
    <property type="match status" value="1"/>
</dbReference>
<dbReference type="InterPro" id="IPR022285">
    <property type="entry name" value="CHP03879_regulat_dom_put"/>
</dbReference>
<organism evidence="2 3">
    <name type="scientific">Thermofilum pendens (strain DSM 2475 / Hrk 5)</name>
    <dbReference type="NCBI Taxonomy" id="368408"/>
    <lineage>
        <taxon>Archaea</taxon>
        <taxon>Thermoproteota</taxon>
        <taxon>Thermoprotei</taxon>
        <taxon>Thermofilales</taxon>
        <taxon>Thermofilaceae</taxon>
        <taxon>Thermofilum</taxon>
    </lineage>
</organism>
<dbReference type="KEGG" id="tpe:Tpen_0793"/>
<name>A1RYB5_THEPD</name>
<dbReference type="GeneID" id="4601254"/>
<dbReference type="PANTHER" id="PTHR40727:SF1">
    <property type="entry name" value="BACTERIO-OPSIN ACTIVATOR"/>
    <property type="match status" value="1"/>
</dbReference>
<keyword evidence="1" id="KW-0175">Coiled coil</keyword>
<evidence type="ECO:0000313" key="3">
    <source>
        <dbReference type="Proteomes" id="UP000000641"/>
    </source>
</evidence>
<sequence>MEVPLKPVGKEDTRKLELALILGTLMRSDVLEKIRIAEDKITWLDSLVIAAGALARERAGYPVTKIAEELGRTEATIRNHLQGKTEAGKIVRETYEAFVKSGGKVELVLPGGEELERLRRENEELKKKLESVKSALQSLLSSL</sequence>
<proteinExistence type="predicted"/>
<feature type="coiled-coil region" evidence="1">
    <location>
        <begin position="112"/>
        <end position="142"/>
    </location>
</feature>
<dbReference type="EnsemblBacteria" id="ABL78195">
    <property type="protein sequence ID" value="ABL78195"/>
    <property type="gene ID" value="Tpen_0793"/>
</dbReference>
<dbReference type="eggNOG" id="arCOG00921">
    <property type="taxonomic scope" value="Archaea"/>
</dbReference>
<gene>
    <name evidence="2" type="ordered locus">Tpen_0793</name>
</gene>
<dbReference type="PANTHER" id="PTHR40727">
    <property type="entry name" value="TRANSCRIPTION REGULATOR, ENCODED NEXT TO RECA SUPERFAMILY ATPASE-RELATED"/>
    <property type="match status" value="1"/>
</dbReference>
<reference evidence="3" key="1">
    <citation type="journal article" date="2008" name="J. Bacteriol.">
        <title>Genome sequence of Thermofilum pendens reveals an exceptional loss of biosynthetic pathways without genome reduction.</title>
        <authorList>
            <person name="Anderson I."/>
            <person name="Rodriguez J."/>
            <person name="Susanti D."/>
            <person name="Porat I."/>
            <person name="Reich C."/>
            <person name="Ulrich L.E."/>
            <person name="Elkins J.G."/>
            <person name="Mavromatis K."/>
            <person name="Lykidis A."/>
            <person name="Kim E."/>
            <person name="Thompson L.S."/>
            <person name="Nolan M."/>
            <person name="Land M."/>
            <person name="Copeland A."/>
            <person name="Lapidus A."/>
            <person name="Lucas S."/>
            <person name="Detter C."/>
            <person name="Zhulin I.B."/>
            <person name="Olsen G.J."/>
            <person name="Whitman W."/>
            <person name="Mukhopadhyay B."/>
            <person name="Bristow J."/>
            <person name="Kyrpides N."/>
        </authorList>
    </citation>
    <scope>NUCLEOTIDE SEQUENCE [LARGE SCALE GENOMIC DNA]</scope>
    <source>
        <strain evidence="3">DSM 2475 / Hrk 5</strain>
    </source>
</reference>
<accession>A1RYB5</accession>
<dbReference type="AlphaFoldDB" id="A1RYB5"/>
<evidence type="ECO:0000256" key="1">
    <source>
        <dbReference type="SAM" id="Coils"/>
    </source>
</evidence>
<dbReference type="HOGENOM" id="CLU_109226_0_0_2"/>
<evidence type="ECO:0000313" key="2">
    <source>
        <dbReference type="EMBL" id="ABL78195.1"/>
    </source>
</evidence>
<protein>
    <submittedName>
        <fullName evidence="2">Uncharacterized protein</fullName>
    </submittedName>
</protein>
<keyword evidence="3" id="KW-1185">Reference proteome</keyword>
<dbReference type="STRING" id="368408.Tpen_0793"/>
<dbReference type="Proteomes" id="UP000000641">
    <property type="component" value="Chromosome"/>
</dbReference>
<dbReference type="EMBL" id="CP000505">
    <property type="protein sequence ID" value="ABL78195.1"/>
    <property type="molecule type" value="Genomic_DNA"/>
</dbReference>